<dbReference type="InterPro" id="IPR019173">
    <property type="entry name" value="NADH_UbQ_OxRdtase_B5_su"/>
</dbReference>
<dbReference type="Proteomes" id="UP000694429">
    <property type="component" value="Chromosome 21"/>
</dbReference>
<evidence type="ECO:0000313" key="2">
    <source>
        <dbReference type="Ensembl" id="ENSCAFP00030013179.1"/>
    </source>
</evidence>
<dbReference type="Ensembl" id="ENSCAFT00000079187.2">
    <property type="protein sequence ID" value="ENSCAFP00000047588.1"/>
    <property type="gene ID" value="ENSCAFG00000044636.2"/>
</dbReference>
<reference evidence="2" key="3">
    <citation type="submission" date="2025-05" db="UniProtKB">
        <authorList>
            <consortium name="Ensembl"/>
        </authorList>
    </citation>
    <scope>IDENTIFICATION</scope>
</reference>
<sequence length="56" mass="6445">LFTIDIERERAVTKLRQDNEIEVRKMSCVRGDGACYQYPAVDKVLIDYSPKANPDN</sequence>
<organism evidence="2 4">
    <name type="scientific">Canis lupus familiaris</name>
    <name type="common">Dog</name>
    <name type="synonym">Canis familiaris</name>
    <dbReference type="NCBI Taxonomy" id="9615"/>
    <lineage>
        <taxon>Eukaryota</taxon>
        <taxon>Metazoa</taxon>
        <taxon>Chordata</taxon>
        <taxon>Craniata</taxon>
        <taxon>Vertebrata</taxon>
        <taxon>Euteleostomi</taxon>
        <taxon>Mammalia</taxon>
        <taxon>Eutheria</taxon>
        <taxon>Laurasiatheria</taxon>
        <taxon>Carnivora</taxon>
        <taxon>Caniformia</taxon>
        <taxon>Canidae</taxon>
        <taxon>Canis</taxon>
    </lineage>
</organism>
<reference evidence="1 3" key="1">
    <citation type="journal article" date="2005" name="Nature">
        <title>Genome sequence, comparative analysis and haplotype structure of the domestic dog.</title>
        <authorList>
            <consortium name="Broad Sequencing Platform"/>
            <person name="Lindblad-Toh K."/>
            <person name="Wade C.M."/>
            <person name="Mikkelsen T.S."/>
            <person name="Karlsson E.K."/>
            <person name="Jaffe D.B."/>
            <person name="Kamal M."/>
            <person name="Clamp M."/>
            <person name="Chang J.L."/>
            <person name="Kulbokas E.J. III"/>
            <person name="Zody M.C."/>
            <person name="Mauceli E."/>
            <person name="Xie X."/>
            <person name="Breen M."/>
            <person name="Wayne R.K."/>
            <person name="Ostrander E.A."/>
            <person name="Ponting C.P."/>
            <person name="Galibert F."/>
            <person name="Smith D.R."/>
            <person name="DeJong P.J."/>
            <person name="Kirkness E."/>
            <person name="Alvarez P."/>
            <person name="Biagi T."/>
            <person name="Brockman W."/>
            <person name="Butler J."/>
            <person name="Chin C.W."/>
            <person name="Cook A."/>
            <person name="Cuff J."/>
            <person name="Daly M.J."/>
            <person name="DeCaprio D."/>
            <person name="Gnerre S."/>
            <person name="Grabherr M."/>
            <person name="Kellis M."/>
            <person name="Kleber M."/>
            <person name="Bardeleben C."/>
            <person name="Goodstadt L."/>
            <person name="Heger A."/>
            <person name="Hitte C."/>
            <person name="Kim L."/>
            <person name="Koepfli K.P."/>
            <person name="Parker H.G."/>
            <person name="Pollinger J.P."/>
            <person name="Searle S.M."/>
            <person name="Sutter N.B."/>
            <person name="Thomas R."/>
            <person name="Webber C."/>
            <person name="Baldwin J."/>
            <person name="Abebe A."/>
            <person name="Abouelleil A."/>
            <person name="Aftuck L."/>
            <person name="Ait-Zahra M."/>
            <person name="Aldredge T."/>
            <person name="Allen N."/>
            <person name="An P."/>
            <person name="Anderson S."/>
            <person name="Antoine C."/>
            <person name="Arachchi H."/>
            <person name="Aslam A."/>
            <person name="Ayotte L."/>
            <person name="Bachantsang P."/>
            <person name="Barry A."/>
            <person name="Bayul T."/>
            <person name="Benamara M."/>
            <person name="Berlin A."/>
            <person name="Bessette D."/>
            <person name="Blitshteyn B."/>
            <person name="Bloom T."/>
            <person name="Blye J."/>
            <person name="Boguslavskiy L."/>
            <person name="Bonnet C."/>
            <person name="Boukhgalter B."/>
            <person name="Brown A."/>
            <person name="Cahill P."/>
            <person name="Calixte N."/>
            <person name="Camarata J."/>
            <person name="Cheshatsang Y."/>
            <person name="Chu J."/>
            <person name="Citroen M."/>
            <person name="Collymore A."/>
            <person name="Cooke P."/>
            <person name="Dawoe T."/>
            <person name="Daza R."/>
            <person name="Decktor K."/>
            <person name="DeGray S."/>
            <person name="Dhargay N."/>
            <person name="Dooley K."/>
            <person name="Dooley K."/>
            <person name="Dorje P."/>
            <person name="Dorjee K."/>
            <person name="Dorris L."/>
            <person name="Duffey N."/>
            <person name="Dupes A."/>
            <person name="Egbiremolen O."/>
            <person name="Elong R."/>
            <person name="Falk J."/>
            <person name="Farina A."/>
            <person name="Faro S."/>
            <person name="Ferguson D."/>
            <person name="Ferreira P."/>
            <person name="Fisher S."/>
            <person name="FitzGerald M."/>
            <person name="Foley K."/>
            <person name="Foley C."/>
            <person name="Franke A."/>
            <person name="Friedrich D."/>
            <person name="Gage D."/>
            <person name="Garber M."/>
            <person name="Gearin G."/>
            <person name="Giannoukos G."/>
            <person name="Goode T."/>
            <person name="Goyette A."/>
            <person name="Graham J."/>
            <person name="Grandbois E."/>
            <person name="Gyaltsen K."/>
            <person name="Hafez N."/>
            <person name="Hagopian D."/>
            <person name="Hagos B."/>
            <person name="Hall J."/>
            <person name="Healy C."/>
            <person name="Hegarty R."/>
            <person name="Honan T."/>
            <person name="Horn A."/>
            <person name="Houde N."/>
            <person name="Hughes L."/>
            <person name="Hunnicutt L."/>
            <person name="Husby M."/>
            <person name="Jester B."/>
            <person name="Jones C."/>
            <person name="Kamat A."/>
            <person name="Kanga B."/>
            <person name="Kells C."/>
            <person name="Khazanovich D."/>
            <person name="Kieu A.C."/>
            <person name="Kisner P."/>
            <person name="Kumar M."/>
            <person name="Lance K."/>
            <person name="Landers T."/>
            <person name="Lara M."/>
            <person name="Lee W."/>
            <person name="Leger J.P."/>
            <person name="Lennon N."/>
            <person name="Leuper L."/>
            <person name="LeVine S."/>
            <person name="Liu J."/>
            <person name="Liu X."/>
            <person name="Lokyitsang Y."/>
            <person name="Lokyitsang T."/>
            <person name="Lui A."/>
            <person name="Macdonald J."/>
            <person name="Major J."/>
            <person name="Marabella R."/>
            <person name="Maru K."/>
            <person name="Matthews C."/>
            <person name="McDonough S."/>
            <person name="Mehta T."/>
            <person name="Meldrim J."/>
            <person name="Melnikov A."/>
            <person name="Meneus L."/>
            <person name="Mihalev A."/>
            <person name="Mihova T."/>
            <person name="Miller K."/>
            <person name="Mittelman R."/>
            <person name="Mlenga V."/>
            <person name="Mulrain L."/>
            <person name="Munson G."/>
            <person name="Navidi A."/>
            <person name="Naylor J."/>
            <person name="Nguyen T."/>
            <person name="Nguyen N."/>
            <person name="Nguyen C."/>
            <person name="Nguyen T."/>
            <person name="Nicol R."/>
            <person name="Norbu N."/>
            <person name="Norbu C."/>
            <person name="Novod N."/>
            <person name="Nyima T."/>
            <person name="Olandt P."/>
            <person name="O'Neill B."/>
            <person name="O'Neill K."/>
            <person name="Osman S."/>
            <person name="Oyono L."/>
            <person name="Patti C."/>
            <person name="Perrin D."/>
            <person name="Phunkhang P."/>
            <person name="Pierre F."/>
            <person name="Priest M."/>
            <person name="Rachupka A."/>
            <person name="Raghuraman S."/>
            <person name="Rameau R."/>
            <person name="Ray V."/>
            <person name="Raymond C."/>
            <person name="Rege F."/>
            <person name="Rise C."/>
            <person name="Rogers J."/>
            <person name="Rogov P."/>
            <person name="Sahalie J."/>
            <person name="Settipalli S."/>
            <person name="Sharpe T."/>
            <person name="Shea T."/>
            <person name="Sheehan M."/>
            <person name="Sherpa N."/>
            <person name="Shi J."/>
            <person name="Shih D."/>
            <person name="Sloan J."/>
            <person name="Smith C."/>
            <person name="Sparrow T."/>
            <person name="Stalker J."/>
            <person name="Stange-Thomann N."/>
            <person name="Stavropoulos S."/>
            <person name="Stone C."/>
            <person name="Stone S."/>
            <person name="Sykes S."/>
            <person name="Tchuinga P."/>
            <person name="Tenzing P."/>
            <person name="Tesfaye S."/>
            <person name="Thoulutsang D."/>
            <person name="Thoulutsang Y."/>
            <person name="Topham K."/>
            <person name="Topping I."/>
            <person name="Tsamla T."/>
            <person name="Vassiliev H."/>
            <person name="Venkataraman V."/>
            <person name="Vo A."/>
            <person name="Wangchuk T."/>
            <person name="Wangdi T."/>
            <person name="Weiand M."/>
            <person name="Wilkinson J."/>
            <person name="Wilson A."/>
            <person name="Yadav S."/>
            <person name="Yang S."/>
            <person name="Yang X."/>
            <person name="Young G."/>
            <person name="Yu Q."/>
            <person name="Zainoun J."/>
            <person name="Zembek L."/>
            <person name="Zimmer A."/>
            <person name="Lander E.S."/>
        </authorList>
    </citation>
    <scope>NUCLEOTIDE SEQUENCE [LARGE SCALE GENOMIC DNA]</scope>
    <source>
        <strain evidence="1">Boxer</strain>
    </source>
</reference>
<protein>
    <submittedName>
        <fullName evidence="2">Uncharacterized protein</fullName>
    </submittedName>
</protein>
<name>A0A8C0MKL1_CANLF</name>
<evidence type="ECO:0000313" key="1">
    <source>
        <dbReference type="Ensembl" id="ENSCAFP00000047588.1"/>
    </source>
</evidence>
<dbReference type="AlphaFoldDB" id="A0A8C0MKL1"/>
<evidence type="ECO:0000313" key="4">
    <source>
        <dbReference type="Proteomes" id="UP000694429"/>
    </source>
</evidence>
<reference evidence="2" key="2">
    <citation type="submission" date="2019-03" db="EMBL/GenBank/DDBJ databases">
        <authorList>
            <person name="Warren W.C."/>
            <person name="Johnson G.S."/>
        </authorList>
    </citation>
    <scope>NUCLEOTIDE SEQUENCE [LARGE SCALE GENOMIC DNA]</scope>
    <source>
        <strain evidence="2">Basenji</strain>
    </source>
</reference>
<evidence type="ECO:0000313" key="3">
    <source>
        <dbReference type="Proteomes" id="UP000002254"/>
    </source>
</evidence>
<proteinExistence type="predicted"/>
<accession>A0A8P0T0I9</accession>
<dbReference type="Ensembl" id="ENSCAFT00030015119.1">
    <property type="protein sequence ID" value="ENSCAFP00030013179.1"/>
    <property type="gene ID" value="ENSCAFG00030008234.1"/>
</dbReference>
<accession>A0A8C0MKL1</accession>
<dbReference type="Pfam" id="PF09781">
    <property type="entry name" value="NDUF_B5"/>
    <property type="match status" value="1"/>
</dbReference>
<dbReference type="Proteomes" id="UP000002254">
    <property type="component" value="Chromosome 21"/>
</dbReference>